<feature type="domain" description="PPM-type phosphatase" evidence="1">
    <location>
        <begin position="147"/>
        <end position="340"/>
    </location>
</feature>
<dbReference type="EMBL" id="CP019124">
    <property type="protein sequence ID" value="APX90194.1"/>
    <property type="molecule type" value="Genomic_DNA"/>
</dbReference>
<dbReference type="PANTHER" id="PTHR35801:SF1">
    <property type="entry name" value="PHOSPHOSERINE PHOSPHATASE RSBX"/>
    <property type="match status" value="1"/>
</dbReference>
<evidence type="ECO:0000313" key="2">
    <source>
        <dbReference type="EMBL" id="APX90194.1"/>
    </source>
</evidence>
<gene>
    <name evidence="2" type="ORF">BV394_11035</name>
</gene>
<accession>A0A1U7DJL9</accession>
<dbReference type="InterPro" id="IPR036890">
    <property type="entry name" value="HATPase_C_sf"/>
</dbReference>
<dbReference type="SUPFAM" id="SSF81606">
    <property type="entry name" value="PP2C-like"/>
    <property type="match status" value="1"/>
</dbReference>
<dbReference type="AlphaFoldDB" id="A0A1U7DJL9"/>
<organism evidence="2 3">
    <name type="scientific">Brevirhabdus pacifica</name>
    <dbReference type="NCBI Taxonomy" id="1267768"/>
    <lineage>
        <taxon>Bacteria</taxon>
        <taxon>Pseudomonadati</taxon>
        <taxon>Pseudomonadota</taxon>
        <taxon>Alphaproteobacteria</taxon>
        <taxon>Rhodobacterales</taxon>
        <taxon>Paracoccaceae</taxon>
        <taxon>Brevirhabdus</taxon>
    </lineage>
</organism>
<dbReference type="PANTHER" id="PTHR35801">
    <property type="entry name" value="PHOSPHOSERINE PHOSPHATASE RSBX"/>
    <property type="match status" value="1"/>
</dbReference>
<dbReference type="Pfam" id="PF13581">
    <property type="entry name" value="HATPase_c_2"/>
    <property type="match status" value="1"/>
</dbReference>
<evidence type="ECO:0000313" key="3">
    <source>
        <dbReference type="Proteomes" id="UP000187266"/>
    </source>
</evidence>
<dbReference type="Pfam" id="PF07228">
    <property type="entry name" value="SpoIIE"/>
    <property type="match status" value="1"/>
</dbReference>
<evidence type="ECO:0000259" key="1">
    <source>
        <dbReference type="SMART" id="SM00331"/>
    </source>
</evidence>
<dbReference type="Gene3D" id="3.60.40.10">
    <property type="entry name" value="PPM-type phosphatase domain"/>
    <property type="match status" value="1"/>
</dbReference>
<dbReference type="InterPro" id="IPR036457">
    <property type="entry name" value="PPM-type-like_dom_sf"/>
</dbReference>
<name>A0A1U7DJL9_9RHOB</name>
<dbReference type="InterPro" id="IPR039248">
    <property type="entry name" value="Ptase_RsbX"/>
</dbReference>
<dbReference type="InterPro" id="IPR003594">
    <property type="entry name" value="HATPase_dom"/>
</dbReference>
<sequence>MKQSVEISERSGVAEARRMAQRYASDLSLGAEREDRLAIVVTEMATNLLRHAAGGRILLQEIPVQRAGAAAEGARRLMVAAVDTGPGIPDIGRALQDGYSTLAPGIGGSGGVGLGAMQRLADTFDIHSEPGGGTVVCCSFGAANPQLAGVDLAGFRMNYPGEIECGDNWTARVRDGVVEILVIDGLGHGPRAAAAAEETLKAFALRRDKDLVTLMENLSEDVRATRGSVAGLLQIEAANNRAYYGGIGNITAMVAAPGSATRRLISRDGRLGGPARSLQTEELDLRPGDTLILHSDGIATLRGIDRMTGLLRHSPGLIAASLMRDHNRGRDDACVVVARIARPEV</sequence>
<dbReference type="RefSeq" id="WP_076980211.1">
    <property type="nucleotide sequence ID" value="NZ_MTCO01000176.1"/>
</dbReference>
<dbReference type="Proteomes" id="UP000187266">
    <property type="component" value="Chromosome"/>
</dbReference>
<keyword evidence="3" id="KW-1185">Reference proteome</keyword>
<dbReference type="OrthoDB" id="479131at2"/>
<dbReference type="SUPFAM" id="SSF55874">
    <property type="entry name" value="ATPase domain of HSP90 chaperone/DNA topoisomerase II/histidine kinase"/>
    <property type="match status" value="1"/>
</dbReference>
<dbReference type="STRING" id="1267768.BV394_11035"/>
<dbReference type="Gene3D" id="3.30.565.10">
    <property type="entry name" value="Histidine kinase-like ATPase, C-terminal domain"/>
    <property type="match status" value="1"/>
</dbReference>
<dbReference type="SMART" id="SM00331">
    <property type="entry name" value="PP2C_SIG"/>
    <property type="match status" value="1"/>
</dbReference>
<protein>
    <recommendedName>
        <fullName evidence="1">PPM-type phosphatase domain-containing protein</fullName>
    </recommendedName>
</protein>
<proteinExistence type="predicted"/>
<reference evidence="2 3" key="1">
    <citation type="submission" date="2017-01" db="EMBL/GenBank/DDBJ databases">
        <title>Genomic analysis of Xuhuaishuia manganoxidans DY6-4.</title>
        <authorList>
            <person name="Wang X."/>
        </authorList>
    </citation>
    <scope>NUCLEOTIDE SEQUENCE [LARGE SCALE GENOMIC DNA]</scope>
    <source>
        <strain evidence="2 3">DY6-4</strain>
    </source>
</reference>
<dbReference type="InterPro" id="IPR001932">
    <property type="entry name" value="PPM-type_phosphatase-like_dom"/>
</dbReference>